<comment type="caution">
    <text evidence="1">The sequence shown here is derived from an EMBL/GenBank/DDBJ whole genome shotgun (WGS) entry which is preliminary data.</text>
</comment>
<evidence type="ECO:0000313" key="2">
    <source>
        <dbReference type="Proteomes" id="UP000245609"/>
    </source>
</evidence>
<accession>A0A2T9ZHN5</accession>
<dbReference type="EMBL" id="MBFS01000162">
    <property type="protein sequence ID" value="PVV04102.1"/>
    <property type="molecule type" value="Genomic_DNA"/>
</dbReference>
<sequence length="98" mass="11198">MPSYMHGKSGGTHTAIRLIRLFLNKSANTVVDSNTTVELDIEGSPKDKKRKEICNFGDSTVEFRNMISRSDANFENKTKTNTFYRSRTRSTKRKVGYD</sequence>
<proteinExistence type="predicted"/>
<organism evidence="1 2">
    <name type="scientific">Smittium megazygosporum</name>
    <dbReference type="NCBI Taxonomy" id="133381"/>
    <lineage>
        <taxon>Eukaryota</taxon>
        <taxon>Fungi</taxon>
        <taxon>Fungi incertae sedis</taxon>
        <taxon>Zoopagomycota</taxon>
        <taxon>Kickxellomycotina</taxon>
        <taxon>Harpellomycetes</taxon>
        <taxon>Harpellales</taxon>
        <taxon>Legeriomycetaceae</taxon>
        <taxon>Smittium</taxon>
    </lineage>
</organism>
<reference evidence="1 2" key="1">
    <citation type="journal article" date="2018" name="MBio">
        <title>Comparative Genomics Reveals the Core Gene Toolbox for the Fungus-Insect Symbiosis.</title>
        <authorList>
            <person name="Wang Y."/>
            <person name="Stata M."/>
            <person name="Wang W."/>
            <person name="Stajich J.E."/>
            <person name="White M.M."/>
            <person name="Moncalvo J.M."/>
        </authorList>
    </citation>
    <scope>NUCLEOTIDE SEQUENCE [LARGE SCALE GENOMIC DNA]</scope>
    <source>
        <strain evidence="1 2">SC-DP-2</strain>
    </source>
</reference>
<name>A0A2T9ZHN5_9FUNG</name>
<evidence type="ECO:0000313" key="1">
    <source>
        <dbReference type="EMBL" id="PVV04102.1"/>
    </source>
</evidence>
<dbReference type="AlphaFoldDB" id="A0A2T9ZHN5"/>
<dbReference type="Proteomes" id="UP000245609">
    <property type="component" value="Unassembled WGS sequence"/>
</dbReference>
<keyword evidence="2" id="KW-1185">Reference proteome</keyword>
<gene>
    <name evidence="1" type="ORF">BB560_001405</name>
</gene>
<protein>
    <submittedName>
        <fullName evidence="1">Uncharacterized protein</fullName>
    </submittedName>
</protein>